<comment type="cofactor">
    <cofactor evidence="3">
        <name>Co(2+)</name>
        <dbReference type="ChEBI" id="CHEBI:48828"/>
    </cofactor>
</comment>
<dbReference type="Pfam" id="PF13023">
    <property type="entry name" value="HD_3"/>
    <property type="match status" value="1"/>
</dbReference>
<keyword evidence="10" id="KW-0378">Hydrolase</keyword>
<gene>
    <name evidence="14" type="ORF">BCR34DRAFT_575521</name>
</gene>
<comment type="function">
    <text evidence="5">Catalyzes the dephosphorylation of the nucleoside 5'-monophosphates deoxyadenosine monophosphate (dAMP), deoxycytidine monophosphate (dCMP), deoxyguanosine monophosphate (dGMP) and deoxythymidine monophosphate (dTMP).</text>
</comment>
<organism evidence="14 15">
    <name type="scientific">Clohesyomyces aquaticus</name>
    <dbReference type="NCBI Taxonomy" id="1231657"/>
    <lineage>
        <taxon>Eukaryota</taxon>
        <taxon>Fungi</taxon>
        <taxon>Dikarya</taxon>
        <taxon>Ascomycota</taxon>
        <taxon>Pezizomycotina</taxon>
        <taxon>Dothideomycetes</taxon>
        <taxon>Pleosporomycetidae</taxon>
        <taxon>Pleosporales</taxon>
        <taxon>Lindgomycetaceae</taxon>
        <taxon>Clohesyomyces</taxon>
    </lineage>
</organism>
<evidence type="ECO:0000256" key="6">
    <source>
        <dbReference type="ARBA" id="ARBA00009999"/>
    </source>
</evidence>
<comment type="cofactor">
    <cofactor evidence="2">
        <name>Mn(2+)</name>
        <dbReference type="ChEBI" id="CHEBI:29035"/>
    </cofactor>
</comment>
<dbReference type="STRING" id="1231657.A0A1Y1YRK4"/>
<evidence type="ECO:0000256" key="12">
    <source>
        <dbReference type="ARBA" id="ARBA00023285"/>
    </source>
</evidence>
<dbReference type="EC" id="3.1.3.89" evidence="8"/>
<accession>A0A1Y1YRK4</accession>
<comment type="caution">
    <text evidence="14">The sequence shown here is derived from an EMBL/GenBank/DDBJ whole genome shotgun (WGS) entry which is preliminary data.</text>
</comment>
<dbReference type="AlphaFoldDB" id="A0A1Y1YRK4"/>
<evidence type="ECO:0000259" key="13">
    <source>
        <dbReference type="SMART" id="SM00471"/>
    </source>
</evidence>
<comment type="catalytic activity">
    <reaction evidence="1">
        <text>a 2'-deoxyribonucleoside 5'-phosphate + H2O = a 2'-deoxyribonucleoside + phosphate</text>
        <dbReference type="Rhea" id="RHEA:36167"/>
        <dbReference type="ChEBI" id="CHEBI:15377"/>
        <dbReference type="ChEBI" id="CHEBI:18274"/>
        <dbReference type="ChEBI" id="CHEBI:43474"/>
        <dbReference type="ChEBI" id="CHEBI:65317"/>
        <dbReference type="EC" id="3.1.3.89"/>
    </reaction>
</comment>
<comment type="cofactor">
    <cofactor evidence="4">
        <name>Mg(2+)</name>
        <dbReference type="ChEBI" id="CHEBI:18420"/>
    </cofactor>
</comment>
<feature type="domain" description="HD/PDEase" evidence="13">
    <location>
        <begin position="81"/>
        <end position="204"/>
    </location>
</feature>
<name>A0A1Y1YRK4_9PLEO</name>
<reference evidence="14 15" key="1">
    <citation type="submission" date="2016-07" db="EMBL/GenBank/DDBJ databases">
        <title>Pervasive Adenine N6-methylation of Active Genes in Fungi.</title>
        <authorList>
            <consortium name="DOE Joint Genome Institute"/>
            <person name="Mondo S.J."/>
            <person name="Dannebaum R.O."/>
            <person name="Kuo R.C."/>
            <person name="Labutti K."/>
            <person name="Haridas S."/>
            <person name="Kuo A."/>
            <person name="Salamov A."/>
            <person name="Ahrendt S.R."/>
            <person name="Lipzen A."/>
            <person name="Sullivan W."/>
            <person name="Andreopoulos W.B."/>
            <person name="Clum A."/>
            <person name="Lindquist E."/>
            <person name="Daum C."/>
            <person name="Ramamoorthy G.K."/>
            <person name="Gryganskyi A."/>
            <person name="Culley D."/>
            <person name="Magnuson J.K."/>
            <person name="James T.Y."/>
            <person name="O'Malley M.A."/>
            <person name="Stajich J.E."/>
            <person name="Spatafora J.W."/>
            <person name="Visel A."/>
            <person name="Grigoriev I.V."/>
        </authorList>
    </citation>
    <scope>NUCLEOTIDE SEQUENCE [LARGE SCALE GENOMIC DNA]</scope>
    <source>
        <strain evidence="14 15">CBS 115471</strain>
    </source>
</reference>
<evidence type="ECO:0000256" key="11">
    <source>
        <dbReference type="ARBA" id="ARBA00022842"/>
    </source>
</evidence>
<dbReference type="InterPro" id="IPR006674">
    <property type="entry name" value="HD_domain"/>
</dbReference>
<keyword evidence="15" id="KW-1185">Reference proteome</keyword>
<dbReference type="GO" id="GO:0009159">
    <property type="term" value="P:deoxyribonucleoside monophosphate catabolic process"/>
    <property type="evidence" value="ECO:0007669"/>
    <property type="project" value="UniProtKB-ARBA"/>
</dbReference>
<evidence type="ECO:0000256" key="4">
    <source>
        <dbReference type="ARBA" id="ARBA00001946"/>
    </source>
</evidence>
<dbReference type="InterPro" id="IPR003607">
    <property type="entry name" value="HD/PDEase_dom"/>
</dbReference>
<evidence type="ECO:0000256" key="7">
    <source>
        <dbReference type="ARBA" id="ARBA00011738"/>
    </source>
</evidence>
<evidence type="ECO:0000256" key="10">
    <source>
        <dbReference type="ARBA" id="ARBA00022801"/>
    </source>
</evidence>
<dbReference type="GO" id="GO:0002953">
    <property type="term" value="F:5'-deoxynucleotidase activity"/>
    <property type="evidence" value="ECO:0007669"/>
    <property type="project" value="UniProtKB-EC"/>
</dbReference>
<dbReference type="Proteomes" id="UP000193144">
    <property type="component" value="Unassembled WGS sequence"/>
</dbReference>
<keyword evidence="11" id="KW-0460">Magnesium</keyword>
<keyword evidence="12" id="KW-0170">Cobalt</keyword>
<dbReference type="GO" id="GO:0046872">
    <property type="term" value="F:metal ion binding"/>
    <property type="evidence" value="ECO:0007669"/>
    <property type="project" value="UniProtKB-KW"/>
</dbReference>
<evidence type="ECO:0000256" key="2">
    <source>
        <dbReference type="ARBA" id="ARBA00001936"/>
    </source>
</evidence>
<comment type="subunit">
    <text evidence="7">Homodimer.</text>
</comment>
<evidence type="ECO:0000256" key="5">
    <source>
        <dbReference type="ARBA" id="ARBA00004074"/>
    </source>
</evidence>
<evidence type="ECO:0000256" key="1">
    <source>
        <dbReference type="ARBA" id="ARBA00001638"/>
    </source>
</evidence>
<protein>
    <recommendedName>
        <fullName evidence="8">5'-deoxynucleotidase</fullName>
        <ecNumber evidence="8">3.1.3.89</ecNumber>
    </recommendedName>
</protein>
<dbReference type="InterPro" id="IPR039356">
    <property type="entry name" value="YfbR/HDDC2"/>
</dbReference>
<proteinExistence type="inferred from homology"/>
<dbReference type="Gene3D" id="1.10.3210.10">
    <property type="entry name" value="Hypothetical protein af1432"/>
    <property type="match status" value="1"/>
</dbReference>
<evidence type="ECO:0000313" key="14">
    <source>
        <dbReference type="EMBL" id="ORY00668.1"/>
    </source>
</evidence>
<dbReference type="OrthoDB" id="10254258at2759"/>
<dbReference type="SUPFAM" id="SSF109604">
    <property type="entry name" value="HD-domain/PDEase-like"/>
    <property type="match status" value="1"/>
</dbReference>
<keyword evidence="9" id="KW-0479">Metal-binding</keyword>
<dbReference type="EMBL" id="MCFA01000180">
    <property type="protein sequence ID" value="ORY00668.1"/>
    <property type="molecule type" value="Genomic_DNA"/>
</dbReference>
<evidence type="ECO:0000256" key="3">
    <source>
        <dbReference type="ARBA" id="ARBA00001941"/>
    </source>
</evidence>
<dbReference type="PANTHER" id="PTHR11845">
    <property type="entry name" value="5'-DEOXYNUCLEOTIDASE HDDC2"/>
    <property type="match status" value="1"/>
</dbReference>
<dbReference type="FunFam" id="1.10.3210.10:FF:000011">
    <property type="entry name" value="HD domain-containing protein 2"/>
    <property type="match status" value="1"/>
</dbReference>
<dbReference type="PANTHER" id="PTHR11845:SF13">
    <property type="entry name" value="5'-DEOXYNUCLEOTIDASE HDDC2"/>
    <property type="match status" value="1"/>
</dbReference>
<dbReference type="GO" id="GO:0005737">
    <property type="term" value="C:cytoplasm"/>
    <property type="evidence" value="ECO:0007669"/>
    <property type="project" value="TreeGrafter"/>
</dbReference>
<evidence type="ECO:0000256" key="9">
    <source>
        <dbReference type="ARBA" id="ARBA00022723"/>
    </source>
</evidence>
<evidence type="ECO:0000313" key="15">
    <source>
        <dbReference type="Proteomes" id="UP000193144"/>
    </source>
</evidence>
<comment type="similarity">
    <text evidence="6">Belongs to the HDDC2 family.</text>
</comment>
<evidence type="ECO:0000256" key="8">
    <source>
        <dbReference type="ARBA" id="ARBA00012964"/>
    </source>
</evidence>
<sequence>MTVGVRESTQTNGIPGKRTSEAALLNMSHQNGQKEWILADELANIPTSYEENTTSPIPFFHLLERLKTTKRAGWQRFGIQHGESISDHMYRMSILTMMAPTSISSKLDIAKCTRMALIHDMAEAIVGDITPVDNVDKPEKSRREMETMDYICNSLLGNFNGGLNATEMRAIWQEYEDSETLESKFVHDIDKIELILQMIEYERKAEGSTDLGEFTWVATKIKSPEVKAWSDHVLWERTKMWERFGKEPKWGQGMTKPATKPAPI</sequence>
<dbReference type="SMART" id="SM00471">
    <property type="entry name" value="HDc"/>
    <property type="match status" value="1"/>
</dbReference>